<feature type="compositionally biased region" description="Polar residues" evidence="1">
    <location>
        <begin position="1"/>
        <end position="12"/>
    </location>
</feature>
<evidence type="ECO:0000313" key="2">
    <source>
        <dbReference type="EMBL" id="DAE26261.1"/>
    </source>
</evidence>
<name>A0A8S5R5J7_9VIRU</name>
<protein>
    <submittedName>
        <fullName evidence="2">Capsid</fullName>
    </submittedName>
</protein>
<proteinExistence type="predicted"/>
<reference evidence="2" key="1">
    <citation type="journal article" date="2021" name="Proc. Natl. Acad. Sci. U.S.A.">
        <title>A Catalog of Tens of Thousands of Viruses from Human Metagenomes Reveals Hidden Associations with Chronic Diseases.</title>
        <authorList>
            <person name="Tisza M.J."/>
            <person name="Buck C.B."/>
        </authorList>
    </citation>
    <scope>NUCLEOTIDE SEQUENCE</scope>
    <source>
        <strain evidence="2">Ct6rZ1</strain>
    </source>
</reference>
<dbReference type="InterPro" id="IPR048835">
    <property type="entry name" value="CP_picobirnavirus"/>
</dbReference>
<feature type="compositionally biased region" description="Basic residues" evidence="1">
    <location>
        <begin position="15"/>
        <end position="24"/>
    </location>
</feature>
<dbReference type="Pfam" id="PF20816">
    <property type="entry name" value="PBV_CP"/>
    <property type="match status" value="1"/>
</dbReference>
<dbReference type="InterPro" id="IPR049178">
    <property type="entry name" value="CP_picobirnavirus_sf"/>
</dbReference>
<dbReference type="Gene3D" id="1.20.140.120">
    <property type="match status" value="2"/>
</dbReference>
<organism evidence="2">
    <name type="scientific">Picobirnaviridae sp. ct6rZ1</name>
    <dbReference type="NCBI Taxonomy" id="2827300"/>
    <lineage>
        <taxon>Viruses</taxon>
        <taxon>Riboviria</taxon>
        <taxon>Orthornavirae</taxon>
        <taxon>Pisuviricota</taxon>
        <taxon>Duplopiviricetes</taxon>
        <taxon>Durnavirales</taxon>
        <taxon>Picobirnaviridae</taxon>
    </lineage>
</organism>
<evidence type="ECO:0000256" key="1">
    <source>
        <dbReference type="SAM" id="MobiDB-lite"/>
    </source>
</evidence>
<feature type="region of interest" description="Disordered" evidence="1">
    <location>
        <begin position="1"/>
        <end position="47"/>
    </location>
</feature>
<feature type="compositionally biased region" description="Basic and acidic residues" evidence="1">
    <location>
        <begin position="38"/>
        <end position="47"/>
    </location>
</feature>
<dbReference type="EMBL" id="BK015812">
    <property type="protein sequence ID" value="DAE26261.1"/>
    <property type="molecule type" value="Genomic_RNA"/>
</dbReference>
<accession>A0A8S5R5J7</accession>
<sequence>MPQNSQRTNHSSKVNNKKNKKRNTKEKYSNNCNNQKKNNMDKYTDTDDMGKSTANDISWYAFDPALLRDSSNIPYSWPVGITVDLTNDVFTRVPANTQDRHVPGIFTLDVMPGPGISTNAASPINIAAKNIYSFVRHANSGHSNYDSQDLMIYLLAMDEAIMWFYNCARAYGLINLYNNQNRYFPKHAVEAAGFDYTDLSSQMADFRYTLNAYLVRLASLCIPMGMPYFDRHAWLYSGIYMDGTSAKAQAYMYKPAGYRAYTETEPGGGKLVFKRFPAQEASPVRKTTLADIKAICDDIISPIIGSEDLNIMSGDILKAYGHENIRKFITIPENYVVGPVYNEEVLSQFQNASINFIMGYKSDGNWDITQDPNINEGTVLYNPNIQSLLPSDNVRNAYLRTGKQIINLNVDTPTISDTMIASRLINILVPDEANEYYKLDSCGSEIIVGGDIWVANDMNMLINERVGRQLPQFWSSSDKTPVGHMTTLLNLLHLVSQWTRFKFAPQIDFSLTINYPNVGDDPSNAVSGYYPLIFKELDNYSVIDKDTLRNMHETALLSLFHVPQLAKASAYKS</sequence>